<evidence type="ECO:0000313" key="7">
    <source>
        <dbReference type="Proteomes" id="UP000823388"/>
    </source>
</evidence>
<dbReference type="AlphaFoldDB" id="A0A8T0X5N4"/>
<keyword evidence="2" id="KW-0175">Coiled coil</keyword>
<accession>A0A8T0X5N4</accession>
<dbReference type="PANTHER" id="PTHR31775">
    <property type="entry name" value="OS02G0117200 PROTEIN"/>
    <property type="match status" value="1"/>
</dbReference>
<organism evidence="6 7">
    <name type="scientific">Panicum virgatum</name>
    <name type="common">Blackwell switchgrass</name>
    <dbReference type="NCBI Taxonomy" id="38727"/>
    <lineage>
        <taxon>Eukaryota</taxon>
        <taxon>Viridiplantae</taxon>
        <taxon>Streptophyta</taxon>
        <taxon>Embryophyta</taxon>
        <taxon>Tracheophyta</taxon>
        <taxon>Spermatophyta</taxon>
        <taxon>Magnoliopsida</taxon>
        <taxon>Liliopsida</taxon>
        <taxon>Poales</taxon>
        <taxon>Poaceae</taxon>
        <taxon>PACMAD clade</taxon>
        <taxon>Panicoideae</taxon>
        <taxon>Panicodae</taxon>
        <taxon>Paniceae</taxon>
        <taxon>Panicinae</taxon>
        <taxon>Panicum</taxon>
        <taxon>Panicum sect. Hiantes</taxon>
    </lineage>
</organism>
<dbReference type="InterPro" id="IPR005516">
    <property type="entry name" value="Remorin_C"/>
</dbReference>
<protein>
    <recommendedName>
        <fullName evidence="8">Remorin C-terminal domain-containing protein</fullName>
    </recommendedName>
</protein>
<sequence length="348" mass="38050">MAPCPSKFPQLNYSSANAGRRSSDTAVAAATNARTIALATEVQCTCTAVIQIQNFLASTDDGSQSCLLLWNERLRPLHSGCPTAAPTRVYFRTPAREALFFSPSSEPLAPTPAKLDPAGAGNASIYYQGAPACAHVHAQQRRKQLQKIRQRARVRLCVCARESWAMAAEGPNKAEAEAAKEVGEEKADVPAPGPPADDSKALVVADKVADKPCAEKNTPRNLNERYIALGKVEAEKRNSLIKAWEENEKAKAENKAAKKVSTILSWENTKKAVVDAQLKNKEEELEKKKAEYAEKMKNKKAFIHRRAEEKRAMVMAQRGEQVLKVEEMAAKYRATGVAPKKFLGCFGA</sequence>
<dbReference type="PANTHER" id="PTHR31775:SF39">
    <property type="entry name" value="REMORIN"/>
    <property type="match status" value="1"/>
</dbReference>
<gene>
    <name evidence="6" type="ORF">PVAP13_1NG369700</name>
</gene>
<evidence type="ECO:0000256" key="3">
    <source>
        <dbReference type="SAM" id="MobiDB-lite"/>
    </source>
</evidence>
<dbReference type="EMBL" id="CM029038">
    <property type="protein sequence ID" value="KAG2652654.1"/>
    <property type="molecule type" value="Genomic_DNA"/>
</dbReference>
<evidence type="ECO:0000256" key="1">
    <source>
        <dbReference type="ARBA" id="ARBA00005711"/>
    </source>
</evidence>
<dbReference type="Pfam" id="PF03766">
    <property type="entry name" value="Remorin_N"/>
    <property type="match status" value="1"/>
</dbReference>
<keyword evidence="7" id="KW-1185">Reference proteome</keyword>
<name>A0A8T0X5N4_PANVG</name>
<feature type="compositionally biased region" description="Basic and acidic residues" evidence="3">
    <location>
        <begin position="172"/>
        <end position="188"/>
    </location>
</feature>
<feature type="domain" description="Remorin C-terminal" evidence="4">
    <location>
        <begin position="235"/>
        <end position="341"/>
    </location>
</feature>
<proteinExistence type="inferred from homology"/>
<evidence type="ECO:0008006" key="8">
    <source>
        <dbReference type="Google" id="ProtNLM"/>
    </source>
</evidence>
<dbReference type="Proteomes" id="UP000823388">
    <property type="component" value="Chromosome 1N"/>
</dbReference>
<reference evidence="6" key="1">
    <citation type="submission" date="2020-05" db="EMBL/GenBank/DDBJ databases">
        <title>WGS assembly of Panicum virgatum.</title>
        <authorList>
            <person name="Lovell J.T."/>
            <person name="Jenkins J."/>
            <person name="Shu S."/>
            <person name="Juenger T.E."/>
            <person name="Schmutz J."/>
        </authorList>
    </citation>
    <scope>NUCLEOTIDE SEQUENCE</scope>
    <source>
        <strain evidence="6">AP13</strain>
    </source>
</reference>
<feature type="domain" description="Remorin N-terminal" evidence="5">
    <location>
        <begin position="180"/>
        <end position="232"/>
    </location>
</feature>
<feature type="region of interest" description="Disordered" evidence="3">
    <location>
        <begin position="170"/>
        <end position="198"/>
    </location>
</feature>
<evidence type="ECO:0000259" key="4">
    <source>
        <dbReference type="Pfam" id="PF03763"/>
    </source>
</evidence>
<dbReference type="InterPro" id="IPR005518">
    <property type="entry name" value="Remorin_N"/>
</dbReference>
<feature type="coiled-coil region" evidence="2">
    <location>
        <begin position="271"/>
        <end position="298"/>
    </location>
</feature>
<evidence type="ECO:0000313" key="6">
    <source>
        <dbReference type="EMBL" id="KAG2652654.1"/>
    </source>
</evidence>
<evidence type="ECO:0000259" key="5">
    <source>
        <dbReference type="Pfam" id="PF03766"/>
    </source>
</evidence>
<evidence type="ECO:0000256" key="2">
    <source>
        <dbReference type="SAM" id="Coils"/>
    </source>
</evidence>
<comment type="similarity">
    <text evidence="1">Belongs to the remorin family.</text>
</comment>
<dbReference type="Pfam" id="PF03763">
    <property type="entry name" value="Remorin_C"/>
    <property type="match status" value="1"/>
</dbReference>
<comment type="caution">
    <text evidence="6">The sequence shown here is derived from an EMBL/GenBank/DDBJ whole genome shotgun (WGS) entry which is preliminary data.</text>
</comment>